<proteinExistence type="predicted"/>
<dbReference type="EMBL" id="CAJNOC010003869">
    <property type="protein sequence ID" value="CAF1001166.1"/>
    <property type="molecule type" value="Genomic_DNA"/>
</dbReference>
<sequence>MLLKDAFYPLVNLKQFVSLFFLVQQSNDDYDFVCESFNELFNTNYDYDSISLLVSKFITLFGFNKTELIDFFSCLEKMLMKKKKYLMPPVNKCFDCENSLDTQKKACKIVAYCLDSPKILYFKTKTCKRCEIEYSFRHYKRCISNETFLYQPSEISSFLATSQETCFEMKLLRYLDEQIIRNGVTFEGFCDSYNQLYPEFIEGRPLNRIRLAEAWYSFKIKHYLFNYMQNETFHDFKSDSTETYLETYINKWKDEFTLRWSKIHQMNCKVLNCDSTDGNHKNHRARCIASYEIDSSDLNEMCCKESPLQGSYFCLKHNKQNNMEKKEPNYDGIIHF</sequence>
<dbReference type="OrthoDB" id="5972318at2759"/>
<organism evidence="1 2">
    <name type="scientific">Brachionus calyciflorus</name>
    <dbReference type="NCBI Taxonomy" id="104777"/>
    <lineage>
        <taxon>Eukaryota</taxon>
        <taxon>Metazoa</taxon>
        <taxon>Spiralia</taxon>
        <taxon>Gnathifera</taxon>
        <taxon>Rotifera</taxon>
        <taxon>Eurotatoria</taxon>
        <taxon>Monogononta</taxon>
        <taxon>Pseudotrocha</taxon>
        <taxon>Ploima</taxon>
        <taxon>Brachionidae</taxon>
        <taxon>Brachionus</taxon>
    </lineage>
</organism>
<reference evidence="1" key="1">
    <citation type="submission" date="2021-02" db="EMBL/GenBank/DDBJ databases">
        <authorList>
            <person name="Nowell W R."/>
        </authorList>
    </citation>
    <scope>NUCLEOTIDE SEQUENCE</scope>
    <source>
        <strain evidence="1">Ploen Becks lab</strain>
    </source>
</reference>
<keyword evidence="2" id="KW-1185">Reference proteome</keyword>
<name>A0A814GV56_9BILA</name>
<gene>
    <name evidence="1" type="ORF">OXX778_LOCUS16411</name>
</gene>
<comment type="caution">
    <text evidence="1">The sequence shown here is derived from an EMBL/GenBank/DDBJ whole genome shotgun (WGS) entry which is preliminary data.</text>
</comment>
<accession>A0A814GV56</accession>
<dbReference type="AlphaFoldDB" id="A0A814GV56"/>
<dbReference type="Proteomes" id="UP000663879">
    <property type="component" value="Unassembled WGS sequence"/>
</dbReference>
<evidence type="ECO:0000313" key="2">
    <source>
        <dbReference type="Proteomes" id="UP000663879"/>
    </source>
</evidence>
<protein>
    <submittedName>
        <fullName evidence="1">Uncharacterized protein</fullName>
    </submittedName>
</protein>
<evidence type="ECO:0000313" key="1">
    <source>
        <dbReference type="EMBL" id="CAF1001166.1"/>
    </source>
</evidence>